<evidence type="ECO:0000313" key="3">
    <source>
        <dbReference type="Proteomes" id="UP001500957"/>
    </source>
</evidence>
<evidence type="ECO:0000256" key="1">
    <source>
        <dbReference type="SAM" id="Phobius"/>
    </source>
</evidence>
<gene>
    <name evidence="2" type="ORF">GCM10009547_48280</name>
</gene>
<keyword evidence="3" id="KW-1185">Reference proteome</keyword>
<feature type="transmembrane region" description="Helical" evidence="1">
    <location>
        <begin position="24"/>
        <end position="45"/>
    </location>
</feature>
<reference evidence="3" key="1">
    <citation type="journal article" date="2019" name="Int. J. Syst. Evol. Microbiol.">
        <title>The Global Catalogue of Microorganisms (GCM) 10K type strain sequencing project: providing services to taxonomists for standard genome sequencing and annotation.</title>
        <authorList>
            <consortium name="The Broad Institute Genomics Platform"/>
            <consortium name="The Broad Institute Genome Sequencing Center for Infectious Disease"/>
            <person name="Wu L."/>
            <person name="Ma J."/>
        </authorList>
    </citation>
    <scope>NUCLEOTIDE SEQUENCE [LARGE SCALE GENOMIC DNA]</scope>
    <source>
        <strain evidence="3">JCM 10671</strain>
    </source>
</reference>
<name>A0ABP3SKE8_9ACTN</name>
<keyword evidence="1" id="KW-0472">Membrane</keyword>
<dbReference type="EMBL" id="BAAAHE010000058">
    <property type="protein sequence ID" value="GAA0638276.1"/>
    <property type="molecule type" value="Genomic_DNA"/>
</dbReference>
<organism evidence="2 3">
    <name type="scientific">Sporichthya brevicatena</name>
    <dbReference type="NCBI Taxonomy" id="171442"/>
    <lineage>
        <taxon>Bacteria</taxon>
        <taxon>Bacillati</taxon>
        <taxon>Actinomycetota</taxon>
        <taxon>Actinomycetes</taxon>
        <taxon>Sporichthyales</taxon>
        <taxon>Sporichthyaceae</taxon>
        <taxon>Sporichthya</taxon>
    </lineage>
</organism>
<keyword evidence="1" id="KW-1133">Transmembrane helix</keyword>
<keyword evidence="1" id="KW-0812">Transmembrane</keyword>
<feature type="transmembrane region" description="Helical" evidence="1">
    <location>
        <begin position="60"/>
        <end position="79"/>
    </location>
</feature>
<accession>A0ABP3SKE8</accession>
<dbReference type="RefSeq" id="WP_344609679.1">
    <property type="nucleotide sequence ID" value="NZ_BAAAHE010000058.1"/>
</dbReference>
<evidence type="ECO:0008006" key="4">
    <source>
        <dbReference type="Google" id="ProtNLM"/>
    </source>
</evidence>
<proteinExistence type="predicted"/>
<sequence>MIRIVVVLALGAAFWRKVSRKRRYALGVFTTALLGMGGAVIGGLLGDLLVDGSGVKRDAAAGLGATGAAILFVLGGELWSRHRKGWPLFGPAPERPKRTLRRR</sequence>
<comment type="caution">
    <text evidence="2">The sequence shown here is derived from an EMBL/GenBank/DDBJ whole genome shotgun (WGS) entry which is preliminary data.</text>
</comment>
<evidence type="ECO:0000313" key="2">
    <source>
        <dbReference type="EMBL" id="GAA0638276.1"/>
    </source>
</evidence>
<protein>
    <recommendedName>
        <fullName evidence="4">GlsB/YeaQ/YmgE family stress response membrane protein</fullName>
    </recommendedName>
</protein>
<dbReference type="Proteomes" id="UP001500957">
    <property type="component" value="Unassembled WGS sequence"/>
</dbReference>